<proteinExistence type="predicted"/>
<gene>
    <name evidence="2" type="ORF">FE257_000540</name>
</gene>
<name>A0AAD4GYT1_ASPNN</name>
<dbReference type="Proteomes" id="UP001194746">
    <property type="component" value="Unassembled WGS sequence"/>
</dbReference>
<keyword evidence="3" id="KW-1185">Reference proteome</keyword>
<feature type="compositionally biased region" description="Basic and acidic residues" evidence="1">
    <location>
        <begin position="407"/>
        <end position="439"/>
    </location>
</feature>
<accession>A0AAD4GYT1</accession>
<reference evidence="2" key="2">
    <citation type="submission" date="2020-02" db="EMBL/GenBank/DDBJ databases">
        <authorList>
            <person name="Gilchrist C.L.M."/>
            <person name="Chooi Y.-H."/>
        </authorList>
    </citation>
    <scope>NUCLEOTIDE SEQUENCE</scope>
    <source>
        <strain evidence="2">MST-FP2251</strain>
    </source>
</reference>
<dbReference type="PANTHER" id="PTHR34776">
    <property type="entry name" value="F17F16.3 PROTEIN"/>
    <property type="match status" value="1"/>
</dbReference>
<feature type="compositionally biased region" description="Basic and acidic residues" evidence="1">
    <location>
        <begin position="35"/>
        <end position="50"/>
    </location>
</feature>
<dbReference type="EMBL" id="VCAU01000010">
    <property type="protein sequence ID" value="KAF9892948.1"/>
    <property type="molecule type" value="Genomic_DNA"/>
</dbReference>
<sequence>MAATRTSSRQAALKAKEAIAAAPDVKSRASTKRKNTSEKGPERKKEKKVDQQPTEEEVMKEAPKREEEENQPNEEREDNEEKQEIEEKQPDKEVREGPGTSDEEKEAPTKEEDKSEGLPQESAPVQTPEPVVKEKEEEQSEAAPGITDEKPAAYEEPTKEMSESSGAQHSTAQKTEEREPAIPSKILEKGIIYFFFRPRVNIADPQGMSDVARSFFVLRPTSMGTVFNEQGPMDADAKCRLLMLPKKKYPTTARERDMAFVDQAGVSLKQLQESFLPGETYETKTQGEQHSPAAKPYAEGVYAITRTQRASHLAYLLTIPEQLGPVQEDFGLSARGSFIVQSKNPKHPGPSFAQLPKDPEYPESIREKFGDYRWIPLEPEFLDYPNAQFLMIGGAHQDLGKAAVGDAGDKRPEEHQPGEELEKLEQENEERVDNLRGDDAVYEDLGYHAKQHPQVPTTWA</sequence>
<feature type="compositionally biased region" description="Polar residues" evidence="1">
    <location>
        <begin position="163"/>
        <end position="173"/>
    </location>
</feature>
<protein>
    <recommendedName>
        <fullName evidence="4">BTB domain transcription factor</fullName>
    </recommendedName>
</protein>
<reference evidence="2" key="1">
    <citation type="journal article" date="2019" name="Beilstein J. Org. Chem.">
        <title>Nanangenines: drimane sesquiterpenoids as the dominant metabolite cohort of a novel Australian fungus, Aspergillus nanangensis.</title>
        <authorList>
            <person name="Lacey H.J."/>
            <person name="Gilchrist C.L.M."/>
            <person name="Crombie A."/>
            <person name="Kalaitzis J.A."/>
            <person name="Vuong D."/>
            <person name="Rutledge P.J."/>
            <person name="Turner P."/>
            <person name="Pitt J.I."/>
            <person name="Lacey E."/>
            <person name="Chooi Y.H."/>
            <person name="Piggott A.M."/>
        </authorList>
    </citation>
    <scope>NUCLEOTIDE SEQUENCE</scope>
    <source>
        <strain evidence="2">MST-FP2251</strain>
    </source>
</reference>
<organism evidence="2 3">
    <name type="scientific">Aspergillus nanangensis</name>
    <dbReference type="NCBI Taxonomy" id="2582783"/>
    <lineage>
        <taxon>Eukaryota</taxon>
        <taxon>Fungi</taxon>
        <taxon>Dikarya</taxon>
        <taxon>Ascomycota</taxon>
        <taxon>Pezizomycotina</taxon>
        <taxon>Eurotiomycetes</taxon>
        <taxon>Eurotiomycetidae</taxon>
        <taxon>Eurotiales</taxon>
        <taxon>Aspergillaceae</taxon>
        <taxon>Aspergillus</taxon>
        <taxon>Aspergillus subgen. Circumdati</taxon>
    </lineage>
</organism>
<feature type="compositionally biased region" description="Acidic residues" evidence="1">
    <location>
        <begin position="68"/>
        <end position="84"/>
    </location>
</feature>
<feature type="compositionally biased region" description="Basic and acidic residues" evidence="1">
    <location>
        <begin position="57"/>
        <end position="67"/>
    </location>
</feature>
<evidence type="ECO:0008006" key="4">
    <source>
        <dbReference type="Google" id="ProtNLM"/>
    </source>
</evidence>
<dbReference type="PANTHER" id="PTHR34776:SF1">
    <property type="entry name" value="F17F16.3 PROTEIN"/>
    <property type="match status" value="1"/>
</dbReference>
<evidence type="ECO:0000313" key="2">
    <source>
        <dbReference type="EMBL" id="KAF9892948.1"/>
    </source>
</evidence>
<feature type="region of interest" description="Disordered" evidence="1">
    <location>
        <begin position="402"/>
        <end position="460"/>
    </location>
</feature>
<comment type="caution">
    <text evidence="2">The sequence shown here is derived from an EMBL/GenBank/DDBJ whole genome shotgun (WGS) entry which is preliminary data.</text>
</comment>
<evidence type="ECO:0000313" key="3">
    <source>
        <dbReference type="Proteomes" id="UP001194746"/>
    </source>
</evidence>
<feature type="compositionally biased region" description="Polar residues" evidence="1">
    <location>
        <begin position="1"/>
        <end position="10"/>
    </location>
</feature>
<evidence type="ECO:0000256" key="1">
    <source>
        <dbReference type="SAM" id="MobiDB-lite"/>
    </source>
</evidence>
<feature type="compositionally biased region" description="Basic and acidic residues" evidence="1">
    <location>
        <begin position="147"/>
        <end position="162"/>
    </location>
</feature>
<dbReference type="AlphaFoldDB" id="A0AAD4GYT1"/>
<feature type="region of interest" description="Disordered" evidence="1">
    <location>
        <begin position="1"/>
        <end position="183"/>
    </location>
</feature>
<feature type="compositionally biased region" description="Basic and acidic residues" evidence="1">
    <location>
        <begin position="106"/>
        <end position="116"/>
    </location>
</feature>
<feature type="compositionally biased region" description="Basic and acidic residues" evidence="1">
    <location>
        <begin position="85"/>
        <end position="96"/>
    </location>
</feature>